<dbReference type="SMART" id="SM00028">
    <property type="entry name" value="TPR"/>
    <property type="match status" value="5"/>
</dbReference>
<dbReference type="Pfam" id="PF13424">
    <property type="entry name" value="TPR_12"/>
    <property type="match status" value="1"/>
</dbReference>
<keyword evidence="1" id="KW-0802">TPR repeat</keyword>
<dbReference type="PANTHER" id="PTHR10098">
    <property type="entry name" value="RAPSYN-RELATED"/>
    <property type="match status" value="1"/>
</dbReference>
<proteinExistence type="predicted"/>
<dbReference type="InterPro" id="IPR019734">
    <property type="entry name" value="TPR_rpt"/>
</dbReference>
<evidence type="ECO:0000259" key="4">
    <source>
        <dbReference type="Pfam" id="PF12770"/>
    </source>
</evidence>
<organism evidence="5 6">
    <name type="scientific">Leeuwenhoekiella nanhaiensis</name>
    <dbReference type="NCBI Taxonomy" id="1655491"/>
    <lineage>
        <taxon>Bacteria</taxon>
        <taxon>Pseudomonadati</taxon>
        <taxon>Bacteroidota</taxon>
        <taxon>Flavobacteriia</taxon>
        <taxon>Flavobacteriales</taxon>
        <taxon>Flavobacteriaceae</taxon>
        <taxon>Leeuwenhoekiella</taxon>
    </lineage>
</organism>
<keyword evidence="2" id="KW-0812">Transmembrane</keyword>
<dbReference type="Pfam" id="PF12770">
    <property type="entry name" value="CHAT"/>
    <property type="match status" value="1"/>
</dbReference>
<evidence type="ECO:0000313" key="6">
    <source>
        <dbReference type="Proteomes" id="UP000229433"/>
    </source>
</evidence>
<evidence type="ECO:0000256" key="3">
    <source>
        <dbReference type="SAM" id="SignalP"/>
    </source>
</evidence>
<reference evidence="5 6" key="1">
    <citation type="submission" date="2017-08" db="EMBL/GenBank/DDBJ databases">
        <title>The whole genome shortgun sequences of strain Leeuwenhoekiella nanhaiensis G18 from the South China Sea.</title>
        <authorList>
            <person name="Liu Q."/>
        </authorList>
    </citation>
    <scope>NUCLEOTIDE SEQUENCE [LARGE SCALE GENOMIC DNA]</scope>
    <source>
        <strain evidence="5 6">G18</strain>
    </source>
</reference>
<protein>
    <recommendedName>
        <fullName evidence="4">CHAT domain-containing protein</fullName>
    </recommendedName>
</protein>
<feature type="chain" id="PRO_5013740180" description="CHAT domain-containing protein" evidence="3">
    <location>
        <begin position="20"/>
        <end position="1017"/>
    </location>
</feature>
<dbReference type="AlphaFoldDB" id="A0A2G1VQP1"/>
<name>A0A2G1VQP1_9FLAO</name>
<keyword evidence="3" id="KW-0732">Signal</keyword>
<feature type="transmembrane region" description="Helical" evidence="2">
    <location>
        <begin position="990"/>
        <end position="1009"/>
    </location>
</feature>
<keyword evidence="6" id="KW-1185">Reference proteome</keyword>
<accession>A0A2G1VQP1</accession>
<dbReference type="SUPFAM" id="SSF48452">
    <property type="entry name" value="TPR-like"/>
    <property type="match status" value="2"/>
</dbReference>
<feature type="domain" description="CHAT" evidence="4">
    <location>
        <begin position="723"/>
        <end position="981"/>
    </location>
</feature>
<gene>
    <name evidence="5" type="ORF">CJ305_10700</name>
</gene>
<dbReference type="InterPro" id="IPR024983">
    <property type="entry name" value="CHAT_dom"/>
</dbReference>
<dbReference type="OrthoDB" id="9771112at2"/>
<evidence type="ECO:0000256" key="1">
    <source>
        <dbReference type="PROSITE-ProRule" id="PRU00339"/>
    </source>
</evidence>
<keyword evidence="2" id="KW-0472">Membrane</keyword>
<evidence type="ECO:0000256" key="2">
    <source>
        <dbReference type="SAM" id="Phobius"/>
    </source>
</evidence>
<dbReference type="PROSITE" id="PS50005">
    <property type="entry name" value="TPR"/>
    <property type="match status" value="1"/>
</dbReference>
<feature type="repeat" description="TPR" evidence="1">
    <location>
        <begin position="179"/>
        <end position="212"/>
    </location>
</feature>
<dbReference type="Pfam" id="PF13176">
    <property type="entry name" value="TPR_7"/>
    <property type="match status" value="1"/>
</dbReference>
<dbReference type="Gene3D" id="1.25.40.10">
    <property type="entry name" value="Tetratricopeptide repeat domain"/>
    <property type="match status" value="2"/>
</dbReference>
<sequence length="1017" mass="113632">MKKSAILLALVLLSLKLTAQSDSLYSRAYDTYRLYSTEAKSLLRPRADSLLVQYLRTASEMETDYLPARIMNLATGAFADRAVQFDTAQIAPKIKSQPLFQAFKNAYTLKAEDFKNPLNLHKRLTTDSLVAEREGGDLKAEYFAQITEALYNQRQYSLAETYGNRALQLITEENRYEPVQLHRMLGGIYYQMGNRKKAIGHFKQCYDLALDEDVQDSNVISSIAWNMGALSYSNSRYEEALPYLIESAKHYEIANGNTPYLISRYALLADCYYYTSQFKKAQIAGLKAKSLAEDVIKTDDVYLSGLVASSLSRIYATQGKFDEARALLKPALQNTLKAYGEASSLSAAFTGDLAQLEASAGNLDTAEVYFKKALDMARGTDRIYTNTAALTELIGFYSGSDQISKAGPYIDEEKSLLVENKDTTSVIFYANRFYKIRALMANGDYDEAGQLLQERAKGLSKLSGVESSHIENLMLSLSLMQKQYEATKEKTYLEEAMSQLDTYIEKLVRQKSSLTYDASKIFYGDQVSDQIPVALDLIYENLKEHPTSENYTRALRFMEINKGSALLDGLKASTLAKTYGVDERLLVQQDTIKSAIEAINEELNAAVVADTRAALIDQQLALQRQEEALNAQLKENYPQYYQASTLSLSETSAYYQKNLLESGEVVLDYFLADDTVYLLQLSKDQVSLQKMTGAEGLKSRVERLYVSLKERAWYKEDIDAISAMLLPQLPAAFTRLTIITDDVLSSIPFEILKSNGKMLIESGPVRYAGSLQLLDEQVKLKTKKGTRWLGFAPEYANASLQANFEEVNRIAEKMQGRAVTGNAATKTHFKEQQGDYSILHLATHGRLDEINPMNNSLLFADTEPGADAELSVLEIYGLELNAGLAVLSACNTGSGKYEKGDGVMSLSRAFNYAGVSSTLVSLWQVPDRETAQIMTAFYDYLKEGKAKDIALQLAKQDYLKSTTDEALKHPYYWAGFVISGDVSSVTSTSYVWFGLGLLLLIVISFFIFIKIRNRGMK</sequence>
<keyword evidence="2" id="KW-1133">Transmembrane helix</keyword>
<evidence type="ECO:0000313" key="5">
    <source>
        <dbReference type="EMBL" id="PHQ29075.1"/>
    </source>
</evidence>
<dbReference type="PANTHER" id="PTHR10098:SF108">
    <property type="entry name" value="TETRATRICOPEPTIDE REPEAT PROTEIN 28"/>
    <property type="match status" value="1"/>
</dbReference>
<dbReference type="Proteomes" id="UP000229433">
    <property type="component" value="Unassembled WGS sequence"/>
</dbReference>
<feature type="signal peptide" evidence="3">
    <location>
        <begin position="1"/>
        <end position="19"/>
    </location>
</feature>
<comment type="caution">
    <text evidence="5">The sequence shown here is derived from an EMBL/GenBank/DDBJ whole genome shotgun (WGS) entry which is preliminary data.</text>
</comment>
<dbReference type="EMBL" id="NQXA01000008">
    <property type="protein sequence ID" value="PHQ29075.1"/>
    <property type="molecule type" value="Genomic_DNA"/>
</dbReference>
<dbReference type="InterPro" id="IPR011990">
    <property type="entry name" value="TPR-like_helical_dom_sf"/>
</dbReference>
<dbReference type="RefSeq" id="WP_099646277.1">
    <property type="nucleotide sequence ID" value="NZ_KZ319291.1"/>
</dbReference>